<dbReference type="PANTHER" id="PTHR43099:SF5">
    <property type="entry name" value="HLYC_CORC FAMILY TRANSPORTER"/>
    <property type="match status" value="1"/>
</dbReference>
<feature type="domain" description="CNNM transmembrane" evidence="10">
    <location>
        <begin position="1"/>
        <end position="199"/>
    </location>
</feature>
<feature type="transmembrane region" description="Helical" evidence="8">
    <location>
        <begin position="134"/>
        <end position="156"/>
    </location>
</feature>
<accession>A0A0W8FBS0</accession>
<dbReference type="Gene3D" id="3.10.580.10">
    <property type="entry name" value="CBS-domain"/>
    <property type="match status" value="1"/>
</dbReference>
<dbReference type="InterPro" id="IPR002550">
    <property type="entry name" value="CNNM"/>
</dbReference>
<dbReference type="EMBL" id="LNQE01001387">
    <property type="protein sequence ID" value="KUG18340.1"/>
    <property type="molecule type" value="Genomic_DNA"/>
</dbReference>
<evidence type="ECO:0000256" key="3">
    <source>
        <dbReference type="ARBA" id="ARBA00022692"/>
    </source>
</evidence>
<feature type="domain" description="CBS" evidence="9">
    <location>
        <begin position="218"/>
        <end position="277"/>
    </location>
</feature>
<dbReference type="InterPro" id="IPR046342">
    <property type="entry name" value="CBS_dom_sf"/>
</dbReference>
<evidence type="ECO:0000256" key="4">
    <source>
        <dbReference type="ARBA" id="ARBA00022737"/>
    </source>
</evidence>
<evidence type="ECO:0000313" key="11">
    <source>
        <dbReference type="EMBL" id="KUG18340.1"/>
    </source>
</evidence>
<evidence type="ECO:0000259" key="10">
    <source>
        <dbReference type="PROSITE" id="PS51846"/>
    </source>
</evidence>
<proteinExistence type="predicted"/>
<evidence type="ECO:0000256" key="8">
    <source>
        <dbReference type="SAM" id="Phobius"/>
    </source>
</evidence>
<feature type="transmembrane region" description="Helical" evidence="8">
    <location>
        <begin position="57"/>
        <end position="78"/>
    </location>
</feature>
<dbReference type="FunFam" id="3.30.465.10:FF:000023">
    <property type="entry name" value="Magnesium and cobalt transporter"/>
    <property type="match status" value="1"/>
</dbReference>
<evidence type="ECO:0000256" key="5">
    <source>
        <dbReference type="ARBA" id="ARBA00022989"/>
    </source>
</evidence>
<dbReference type="PROSITE" id="PS51371">
    <property type="entry name" value="CBS"/>
    <property type="match status" value="2"/>
</dbReference>
<gene>
    <name evidence="11" type="ORF">ASZ90_011950</name>
</gene>
<evidence type="ECO:0000256" key="6">
    <source>
        <dbReference type="ARBA" id="ARBA00023122"/>
    </source>
</evidence>
<dbReference type="AlphaFoldDB" id="A0A0W8FBS0"/>
<sequence>MLIEILIILILILVNGAFSMAEMAVVSSRKARLRQMADSGDKGAAVALELISNSNQFLSAVQTGVTLMATLIGAFGGATLSDELAGYLLGLYPALAQFSHGIALALVVLSITFVSLVIGELVPKRIALSNPERIASWSASPLNAFSKIVYPLILLLSKSTEFVLQALGVNSNAEPEVTEEEIRIMIDQGTMAGVIEEEEQDIMERVFSLGERKVNSIMTPRGKIVWLDIHDTLAEIQRKTVSGPYTMFPVCSKKLDNVLGVIQSKDILNCDLNKKEIDLRSLLLPPLFVPESMRALKVLEKFKQTGIHLAIVLDEYGTVQGIVALVDLLEGLVGDIPHIDELGEPQILRRSDGSWLVDGTMPADDFKETLDIDKLPDEDDGTYQTMGGFMMTHLEKVPTSGDKFEWGGYRFEVMDMDERRVDKLLVTPLAEDVTS</sequence>
<dbReference type="SUPFAM" id="SSF54631">
    <property type="entry name" value="CBS-domain pair"/>
    <property type="match status" value="1"/>
</dbReference>
<evidence type="ECO:0000256" key="2">
    <source>
        <dbReference type="ARBA" id="ARBA00022475"/>
    </source>
</evidence>
<name>A0A0W8FBS0_9ZZZZ</name>
<reference evidence="11" key="1">
    <citation type="journal article" date="2015" name="Proc. Natl. Acad. Sci. U.S.A.">
        <title>Networks of energetic and metabolic interactions define dynamics in microbial communities.</title>
        <authorList>
            <person name="Embree M."/>
            <person name="Liu J.K."/>
            <person name="Al-Bassam M.M."/>
            <person name="Zengler K."/>
        </authorList>
    </citation>
    <scope>NUCLEOTIDE SEQUENCE</scope>
</reference>
<comment type="caution">
    <text evidence="11">The sequence shown here is derived from an EMBL/GenBank/DDBJ whole genome shotgun (WGS) entry which is preliminary data.</text>
</comment>
<protein>
    <submittedName>
        <fullName evidence="11">Hemolysin</fullName>
    </submittedName>
</protein>
<dbReference type="Pfam" id="PF01595">
    <property type="entry name" value="CNNM"/>
    <property type="match status" value="1"/>
</dbReference>
<keyword evidence="6" id="KW-0129">CBS domain</keyword>
<evidence type="ECO:0000256" key="1">
    <source>
        <dbReference type="ARBA" id="ARBA00004651"/>
    </source>
</evidence>
<dbReference type="InterPro" id="IPR005170">
    <property type="entry name" value="Transptr-assoc_dom"/>
</dbReference>
<keyword evidence="2" id="KW-1003">Cell membrane</keyword>
<dbReference type="GO" id="GO:0050660">
    <property type="term" value="F:flavin adenine dinucleotide binding"/>
    <property type="evidence" value="ECO:0007669"/>
    <property type="project" value="InterPro"/>
</dbReference>
<keyword evidence="3 8" id="KW-0812">Transmembrane</keyword>
<dbReference type="InterPro" id="IPR051676">
    <property type="entry name" value="UPF0053_domain"/>
</dbReference>
<dbReference type="SUPFAM" id="SSF56176">
    <property type="entry name" value="FAD-binding/transporter-associated domain-like"/>
    <property type="match status" value="1"/>
</dbReference>
<evidence type="ECO:0000256" key="7">
    <source>
        <dbReference type="ARBA" id="ARBA00023136"/>
    </source>
</evidence>
<dbReference type="Pfam" id="PF00571">
    <property type="entry name" value="CBS"/>
    <property type="match status" value="1"/>
</dbReference>
<comment type="subcellular location">
    <subcellularLocation>
        <location evidence="1">Cell membrane</location>
        <topology evidence="1">Multi-pass membrane protein</topology>
    </subcellularLocation>
</comment>
<keyword evidence="4" id="KW-0677">Repeat</keyword>
<dbReference type="PROSITE" id="PS51846">
    <property type="entry name" value="CNNM"/>
    <property type="match status" value="1"/>
</dbReference>
<dbReference type="SMART" id="SM01091">
    <property type="entry name" value="CorC_HlyC"/>
    <property type="match status" value="1"/>
</dbReference>
<dbReference type="CDD" id="cd04590">
    <property type="entry name" value="CBS_pair_CorC_HlyC_assoc"/>
    <property type="match status" value="1"/>
</dbReference>
<dbReference type="InterPro" id="IPR016169">
    <property type="entry name" value="FAD-bd_PCMH_sub2"/>
</dbReference>
<dbReference type="InterPro" id="IPR036318">
    <property type="entry name" value="FAD-bd_PCMH-like_sf"/>
</dbReference>
<dbReference type="InterPro" id="IPR044751">
    <property type="entry name" value="Ion_transp-like_CBS"/>
</dbReference>
<evidence type="ECO:0000259" key="9">
    <source>
        <dbReference type="PROSITE" id="PS51371"/>
    </source>
</evidence>
<dbReference type="PANTHER" id="PTHR43099">
    <property type="entry name" value="UPF0053 PROTEIN YRKA"/>
    <property type="match status" value="1"/>
</dbReference>
<feature type="domain" description="CBS" evidence="9">
    <location>
        <begin position="279"/>
        <end position="341"/>
    </location>
</feature>
<dbReference type="GO" id="GO:0005886">
    <property type="term" value="C:plasma membrane"/>
    <property type="evidence" value="ECO:0007669"/>
    <property type="project" value="UniProtKB-SubCell"/>
</dbReference>
<dbReference type="Pfam" id="PF03471">
    <property type="entry name" value="CorC_HlyC"/>
    <property type="match status" value="1"/>
</dbReference>
<keyword evidence="7 8" id="KW-0472">Membrane</keyword>
<dbReference type="Gene3D" id="3.30.465.10">
    <property type="match status" value="1"/>
</dbReference>
<keyword evidence="5 8" id="KW-1133">Transmembrane helix</keyword>
<feature type="transmembrane region" description="Helical" evidence="8">
    <location>
        <begin position="6"/>
        <end position="26"/>
    </location>
</feature>
<dbReference type="InterPro" id="IPR000644">
    <property type="entry name" value="CBS_dom"/>
</dbReference>
<organism evidence="11">
    <name type="scientific">hydrocarbon metagenome</name>
    <dbReference type="NCBI Taxonomy" id="938273"/>
    <lineage>
        <taxon>unclassified sequences</taxon>
        <taxon>metagenomes</taxon>
        <taxon>ecological metagenomes</taxon>
    </lineage>
</organism>
<feature type="transmembrane region" description="Helical" evidence="8">
    <location>
        <begin position="98"/>
        <end position="122"/>
    </location>
</feature>